<proteinExistence type="predicted"/>
<reference evidence="2 3" key="1">
    <citation type="journal article" date="2016" name="Proc. Natl. Acad. Sci. U.S.A.">
        <title>Comparative genomics of biotechnologically important yeasts.</title>
        <authorList>
            <person name="Riley R."/>
            <person name="Haridas S."/>
            <person name="Wolfe K.H."/>
            <person name="Lopes M.R."/>
            <person name="Hittinger C.T."/>
            <person name="Goeker M."/>
            <person name="Salamov A.A."/>
            <person name="Wisecaver J.H."/>
            <person name="Long T.M."/>
            <person name="Calvey C.H."/>
            <person name="Aerts A.L."/>
            <person name="Barry K.W."/>
            <person name="Choi C."/>
            <person name="Clum A."/>
            <person name="Coughlan A.Y."/>
            <person name="Deshpande S."/>
            <person name="Douglass A.P."/>
            <person name="Hanson S.J."/>
            <person name="Klenk H.-P."/>
            <person name="LaButti K.M."/>
            <person name="Lapidus A."/>
            <person name="Lindquist E.A."/>
            <person name="Lipzen A.M."/>
            <person name="Meier-Kolthoff J.P."/>
            <person name="Ohm R.A."/>
            <person name="Otillar R.P."/>
            <person name="Pangilinan J.L."/>
            <person name="Peng Y."/>
            <person name="Rokas A."/>
            <person name="Rosa C.A."/>
            <person name="Scheuner C."/>
            <person name="Sibirny A.A."/>
            <person name="Slot J.C."/>
            <person name="Stielow J.B."/>
            <person name="Sun H."/>
            <person name="Kurtzman C.P."/>
            <person name="Blackwell M."/>
            <person name="Grigoriev I.V."/>
            <person name="Jeffries T.W."/>
        </authorList>
    </citation>
    <scope>NUCLEOTIDE SEQUENCE [LARGE SCALE GENOMIC DNA]</scope>
    <source>
        <strain evidence="3">ATCC 58044 / CBS 1984 / NCYC 433 / NRRL Y-366-8</strain>
    </source>
</reference>
<protein>
    <submittedName>
        <fullName evidence="2">Uncharacterized protein</fullName>
    </submittedName>
</protein>
<dbReference type="RefSeq" id="XP_019040742.1">
    <property type="nucleotide sequence ID" value="XM_019184674.1"/>
</dbReference>
<evidence type="ECO:0000313" key="2">
    <source>
        <dbReference type="EMBL" id="ODQ61535.1"/>
    </source>
</evidence>
<organism evidence="2 3">
    <name type="scientific">Wickerhamomyces anomalus (strain ATCC 58044 / CBS 1984 / NCYC 433 / NRRL Y-366-8)</name>
    <name type="common">Yeast</name>
    <name type="synonym">Hansenula anomala</name>
    <dbReference type="NCBI Taxonomy" id="683960"/>
    <lineage>
        <taxon>Eukaryota</taxon>
        <taxon>Fungi</taxon>
        <taxon>Dikarya</taxon>
        <taxon>Ascomycota</taxon>
        <taxon>Saccharomycotina</taxon>
        <taxon>Saccharomycetes</taxon>
        <taxon>Phaffomycetales</taxon>
        <taxon>Wickerhamomycetaceae</taxon>
        <taxon>Wickerhamomyces</taxon>
    </lineage>
</organism>
<dbReference type="GeneID" id="30201920"/>
<feature type="compositionally biased region" description="Basic residues" evidence="1">
    <location>
        <begin position="119"/>
        <end position="135"/>
    </location>
</feature>
<sequence length="282" mass="31435">MPKHSRKPQVGSIKPSTPVVSDAEESMEDQLEHESPSDLEFASPAKTISSSAAQQTSPLKKKKLDFKMTSPAKLSKRSEDKVELEALEGSNVSCATEDEPATAVGETSTTGGSEEEEKRRRKREKRERRERRRLAKAASNNQVPAPETSRDSIVSSKELCGAESIISNDTQMEIVELQEPTDKNGSSLMSPETAATQKHRSTNAEHLIDNEKAYEIILRGQAMREYDPHFVEVEGLKIDGIFTYIGCACCRRGEKTIRSKEHANSCAYRFQQDNCFNKKLVL</sequence>
<evidence type="ECO:0000256" key="1">
    <source>
        <dbReference type="SAM" id="MobiDB-lite"/>
    </source>
</evidence>
<name>A0A1E3P7Z1_WICAA</name>
<accession>A0A1E3P7Z1</accession>
<dbReference type="Proteomes" id="UP000094112">
    <property type="component" value="Unassembled WGS sequence"/>
</dbReference>
<dbReference type="AlphaFoldDB" id="A0A1E3P7Z1"/>
<evidence type="ECO:0000313" key="3">
    <source>
        <dbReference type="Proteomes" id="UP000094112"/>
    </source>
</evidence>
<feature type="compositionally biased region" description="Polar residues" evidence="1">
    <location>
        <begin position="46"/>
        <end position="58"/>
    </location>
</feature>
<feature type="region of interest" description="Disordered" evidence="1">
    <location>
        <begin position="1"/>
        <end position="154"/>
    </location>
</feature>
<dbReference type="EMBL" id="KV454209">
    <property type="protein sequence ID" value="ODQ61535.1"/>
    <property type="molecule type" value="Genomic_DNA"/>
</dbReference>
<gene>
    <name evidence="2" type="ORF">WICANDRAFT_78157</name>
</gene>
<keyword evidence="3" id="KW-1185">Reference proteome</keyword>